<evidence type="ECO:0000313" key="2">
    <source>
        <dbReference type="Proteomes" id="UP000223709"/>
    </source>
</evidence>
<gene>
    <name evidence="1" type="ORF">CRH10_00695</name>
</gene>
<organism evidence="1 2">
    <name type="scientific">Faecalibacterium prausnitzii</name>
    <dbReference type="NCBI Taxonomy" id="853"/>
    <lineage>
        <taxon>Bacteria</taxon>
        <taxon>Bacillati</taxon>
        <taxon>Bacillota</taxon>
        <taxon>Clostridia</taxon>
        <taxon>Eubacteriales</taxon>
        <taxon>Oscillospiraceae</taxon>
        <taxon>Faecalibacterium</taxon>
    </lineage>
</organism>
<reference evidence="1 2" key="1">
    <citation type="submission" date="2017-10" db="EMBL/GenBank/DDBJ databases">
        <title>Complete Genome Sequence of Faecalibacterium prausnitzii isolated from the gut of healthy adult Indian.</title>
        <authorList>
            <person name="Bag S."/>
            <person name="Ghosh T.S."/>
            <person name="Das B."/>
        </authorList>
    </citation>
    <scope>NUCLEOTIDE SEQUENCE [LARGE SCALE GENOMIC DNA]</scope>
    <source>
        <strain evidence="1 2">Indica</strain>
    </source>
</reference>
<dbReference type="EMBL" id="CP023819">
    <property type="protein sequence ID" value="ATL88932.1"/>
    <property type="molecule type" value="Genomic_DNA"/>
</dbReference>
<proteinExistence type="predicted"/>
<protein>
    <submittedName>
        <fullName evidence="1">Uncharacterized protein</fullName>
    </submittedName>
</protein>
<dbReference type="AlphaFoldDB" id="A0A291T717"/>
<sequence length="65" mass="7386">MMVSFFLLRFPPEGLAAHANTIVGKFSFKKSIKESQPLGKRGFDYKFAIVSVQSAQIRRISMTYL</sequence>
<evidence type="ECO:0000313" key="1">
    <source>
        <dbReference type="EMBL" id="ATL88932.1"/>
    </source>
</evidence>
<dbReference type="Proteomes" id="UP000223709">
    <property type="component" value="Chromosome"/>
</dbReference>
<accession>A0A291T717</accession>
<name>A0A291T717_9FIRM</name>